<feature type="domain" description="Glycosyl transferase family 1" evidence="2">
    <location>
        <begin position="315"/>
        <end position="474"/>
    </location>
</feature>
<keyword evidence="4" id="KW-1185">Reference proteome</keyword>
<dbReference type="RefSeq" id="WP_344775135.1">
    <property type="nucleotide sequence ID" value="NZ_BAABBX010000010.1"/>
</dbReference>
<comment type="caution">
    <text evidence="3">The sequence shown here is derived from an EMBL/GenBank/DDBJ whole genome shotgun (WGS) entry which is preliminary data.</text>
</comment>
<dbReference type="InterPro" id="IPR001296">
    <property type="entry name" value="Glyco_trans_1"/>
</dbReference>
<dbReference type="EMBL" id="BAABBX010000010">
    <property type="protein sequence ID" value="GAA4187875.1"/>
    <property type="molecule type" value="Genomic_DNA"/>
</dbReference>
<sequence>MSPAPSPTAVEAALGARLRAVATALGLPADADPPQQLAALVERVAAGSARDAWLAYTAIAATFPDRNALAAFRRAVELAPSSERVAAALAVSVDDIGRPGRATRGLELVDDPETVLVDVSFSASNDHNTGVQRVVRSFVPHWVASGRPVRLVRWSPFGGAYVDLDDRERARILAWRSGVPTTVADRAAERAERPIVVPWGARVFHPEVLQQAECAAAACLAEYSGAKVGVLGHDTIPVSSADSQPELESERFAKFLDVVKHADFVAGVSRSAADEFAGFATALSAQGLRGPRIVAVPNAVEVPAEARAAVAGEGAGDELPIVLCVGSHEPRKNQEAVLAAAEQLFAEGVRFRMVFVGGGGRQQTASFDAKVARWRTRGMAVESHRRLSDPELWSLYRRARFTVLLSLHEGFGLPVAESVSLGTPVLTSDFGSLAEVAAAGGCVTIDPRSDVQIVDAMRRMLADDELIARLRAEAAAAPERTWAQFADELWQQFTADEQETAK</sequence>
<evidence type="ECO:0000259" key="2">
    <source>
        <dbReference type="Pfam" id="PF00534"/>
    </source>
</evidence>
<dbReference type="Proteomes" id="UP001500213">
    <property type="component" value="Unassembled WGS sequence"/>
</dbReference>
<dbReference type="Pfam" id="PF00534">
    <property type="entry name" value="Glycos_transf_1"/>
    <property type="match status" value="1"/>
</dbReference>
<protein>
    <recommendedName>
        <fullName evidence="2">Glycosyl transferase family 1 domain-containing protein</fullName>
    </recommendedName>
</protein>
<accession>A0ABP8AQ64</accession>
<reference evidence="4" key="1">
    <citation type="journal article" date="2019" name="Int. J. Syst. Evol. Microbiol.">
        <title>The Global Catalogue of Microorganisms (GCM) 10K type strain sequencing project: providing services to taxonomists for standard genome sequencing and annotation.</title>
        <authorList>
            <consortium name="The Broad Institute Genomics Platform"/>
            <consortium name="The Broad Institute Genome Sequencing Center for Infectious Disease"/>
            <person name="Wu L."/>
            <person name="Ma J."/>
        </authorList>
    </citation>
    <scope>NUCLEOTIDE SEQUENCE [LARGE SCALE GENOMIC DNA]</scope>
    <source>
        <strain evidence="4">JCM 17593</strain>
    </source>
</reference>
<evidence type="ECO:0000256" key="1">
    <source>
        <dbReference type="ARBA" id="ARBA00022679"/>
    </source>
</evidence>
<gene>
    <name evidence="3" type="ORF">GCM10022288_13420</name>
</gene>
<keyword evidence="1" id="KW-0808">Transferase</keyword>
<dbReference type="CDD" id="cd03809">
    <property type="entry name" value="GT4_MtfB-like"/>
    <property type="match status" value="1"/>
</dbReference>
<name>A0ABP8AQ64_9MICO</name>
<evidence type="ECO:0000313" key="3">
    <source>
        <dbReference type="EMBL" id="GAA4187875.1"/>
    </source>
</evidence>
<dbReference type="SUPFAM" id="SSF53756">
    <property type="entry name" value="UDP-Glycosyltransferase/glycogen phosphorylase"/>
    <property type="match status" value="1"/>
</dbReference>
<dbReference type="PANTHER" id="PTHR46401">
    <property type="entry name" value="GLYCOSYLTRANSFERASE WBBK-RELATED"/>
    <property type="match status" value="1"/>
</dbReference>
<organism evidence="3 4">
    <name type="scientific">Gryllotalpicola kribbensis</name>
    <dbReference type="NCBI Taxonomy" id="993084"/>
    <lineage>
        <taxon>Bacteria</taxon>
        <taxon>Bacillati</taxon>
        <taxon>Actinomycetota</taxon>
        <taxon>Actinomycetes</taxon>
        <taxon>Micrococcales</taxon>
        <taxon>Microbacteriaceae</taxon>
        <taxon>Gryllotalpicola</taxon>
    </lineage>
</organism>
<evidence type="ECO:0000313" key="4">
    <source>
        <dbReference type="Proteomes" id="UP001500213"/>
    </source>
</evidence>
<proteinExistence type="predicted"/>
<dbReference type="Gene3D" id="3.40.50.2000">
    <property type="entry name" value="Glycogen Phosphorylase B"/>
    <property type="match status" value="1"/>
</dbReference>
<dbReference type="PANTHER" id="PTHR46401:SF2">
    <property type="entry name" value="GLYCOSYLTRANSFERASE WBBK-RELATED"/>
    <property type="match status" value="1"/>
</dbReference>